<dbReference type="SUPFAM" id="SSF49482">
    <property type="entry name" value="Aromatic compound dioxygenase"/>
    <property type="match status" value="1"/>
</dbReference>
<dbReference type="CDD" id="cd03463">
    <property type="entry name" value="3_4-PCD_alpha"/>
    <property type="match status" value="1"/>
</dbReference>
<dbReference type="Proteomes" id="UP000245711">
    <property type="component" value="Chromosome"/>
</dbReference>
<dbReference type="KEGG" id="roz:CBI38_11190"/>
<accession>A0A2S2BU19</accession>
<dbReference type="Pfam" id="PF00775">
    <property type="entry name" value="Dioxygenase_C"/>
    <property type="match status" value="1"/>
</dbReference>
<dbReference type="Proteomes" id="UP001185863">
    <property type="component" value="Unassembled WGS sequence"/>
</dbReference>
<evidence type="ECO:0000256" key="2">
    <source>
        <dbReference type="ARBA" id="ARBA00022964"/>
    </source>
</evidence>
<keyword evidence="7" id="KW-1185">Reference proteome</keyword>
<dbReference type="GO" id="GO:0008199">
    <property type="term" value="F:ferric iron binding"/>
    <property type="evidence" value="ECO:0007669"/>
    <property type="project" value="InterPro"/>
</dbReference>
<comment type="similarity">
    <text evidence="1">Belongs to the intradiol ring-cleavage dioxygenase family.</text>
</comment>
<evidence type="ECO:0000256" key="3">
    <source>
        <dbReference type="ARBA" id="ARBA00023002"/>
    </source>
</evidence>
<dbReference type="GO" id="GO:0018578">
    <property type="term" value="F:protocatechuate 3,4-dioxygenase activity"/>
    <property type="evidence" value="ECO:0007669"/>
    <property type="project" value="UniProtKB-EC"/>
</dbReference>
<dbReference type="EMBL" id="CP021354">
    <property type="protein sequence ID" value="AWK72059.1"/>
    <property type="molecule type" value="Genomic_DNA"/>
</dbReference>
<dbReference type="NCBIfam" id="TIGR02423">
    <property type="entry name" value="protocat_alph"/>
    <property type="match status" value="1"/>
</dbReference>
<evidence type="ECO:0000313" key="6">
    <source>
        <dbReference type="EMBL" id="MDV7263429.1"/>
    </source>
</evidence>
<sequence>MIDTQNPDAPRYPVFARSQDEVPFGVTPSQTVGPYVHIGLLPRWENSGTTVPEDAPGRVDVSFTVLDGAGQPIVDAMIETWQADAEGRFDTPADPRGAAEATPAGFRSLARVFADDTGTIVVHTVKPGALPAENGTAEAPHINVGLFARGMLERLYTRLYFPEDTEAHEADPVLAAVPEADRPKLIAAKTDRGYHLTIHVQNAEGRETPFFAL</sequence>
<keyword evidence="2 5" id="KW-0223">Dioxygenase</keyword>
<dbReference type="InterPro" id="IPR012786">
    <property type="entry name" value="Protocat_dOase_a"/>
</dbReference>
<dbReference type="EC" id="1.13.11.3" evidence="6"/>
<dbReference type="InterPro" id="IPR000627">
    <property type="entry name" value="Intradiol_dOase_C"/>
</dbReference>
<reference evidence="5 7" key="1">
    <citation type="submission" date="2017-05" db="EMBL/GenBank/DDBJ databases">
        <title>Isolation of Rhodococcus sp. S2-17 biodegrading of BP-3.</title>
        <authorList>
            <person name="Lee Y."/>
            <person name="Kim K.H."/>
            <person name="Chun B.H."/>
            <person name="Jung H.S."/>
            <person name="Jeon C.O."/>
        </authorList>
    </citation>
    <scope>NUCLEOTIDE SEQUENCE [LARGE SCALE GENOMIC DNA]</scope>
    <source>
        <strain evidence="5 7">S2-17</strain>
    </source>
</reference>
<name>A0A2S2BU19_9NOCA</name>
<dbReference type="PANTHER" id="PTHR33711:SF9">
    <property type="entry name" value="PROTOCATECHUATE 3,4-DIOXYGENASE ALPHA CHAIN"/>
    <property type="match status" value="1"/>
</dbReference>
<keyword evidence="3 6" id="KW-0560">Oxidoreductase</keyword>
<proteinExistence type="inferred from homology"/>
<reference evidence="6" key="2">
    <citation type="submission" date="2023-10" db="EMBL/GenBank/DDBJ databases">
        <title>Development of a sustainable strategy for remediation of hydrocarbon-contaminated territories based on the waste exchange concept.</title>
        <authorList>
            <person name="Krivoruchko A."/>
        </authorList>
    </citation>
    <scope>NUCLEOTIDE SEQUENCE</scope>
    <source>
        <strain evidence="6">IEGM 68</strain>
    </source>
</reference>
<gene>
    <name evidence="6" type="primary">pcaG</name>
    <name evidence="5" type="ORF">CBI38_11190</name>
    <name evidence="6" type="ORF">R4315_02500</name>
</gene>
<dbReference type="PANTHER" id="PTHR33711">
    <property type="entry name" value="DIOXYGENASE, PUTATIVE (AFU_ORTHOLOGUE AFUA_2G02910)-RELATED"/>
    <property type="match status" value="1"/>
</dbReference>
<dbReference type="AlphaFoldDB" id="A0A2S2BU19"/>
<evidence type="ECO:0000313" key="5">
    <source>
        <dbReference type="EMBL" id="AWK72059.1"/>
    </source>
</evidence>
<dbReference type="InterPro" id="IPR015889">
    <property type="entry name" value="Intradiol_dOase_core"/>
</dbReference>
<evidence type="ECO:0000259" key="4">
    <source>
        <dbReference type="Pfam" id="PF00775"/>
    </source>
</evidence>
<feature type="domain" description="Intradiol ring-cleavage dioxygenases" evidence="4">
    <location>
        <begin position="58"/>
        <end position="190"/>
    </location>
</feature>
<dbReference type="RefSeq" id="WP_109328884.1">
    <property type="nucleotide sequence ID" value="NZ_CP021354.1"/>
</dbReference>
<protein>
    <submittedName>
        <fullName evidence="5">Protocatechuate 3,4-dioxygenase subunit alpha</fullName>
        <ecNumber evidence="6">1.13.11.3</ecNumber>
    </submittedName>
</protein>
<dbReference type="Gene3D" id="2.60.130.10">
    <property type="entry name" value="Aromatic compound dioxygenase"/>
    <property type="match status" value="1"/>
</dbReference>
<evidence type="ECO:0000313" key="7">
    <source>
        <dbReference type="Proteomes" id="UP000245711"/>
    </source>
</evidence>
<dbReference type="EMBL" id="JAWLUP010000003">
    <property type="protein sequence ID" value="MDV7263429.1"/>
    <property type="molecule type" value="Genomic_DNA"/>
</dbReference>
<evidence type="ECO:0000256" key="1">
    <source>
        <dbReference type="ARBA" id="ARBA00007825"/>
    </source>
</evidence>
<dbReference type="OrthoDB" id="4417174at2"/>
<organism evidence="5 7">
    <name type="scientific">Rhodococcus oxybenzonivorans</name>
    <dbReference type="NCBI Taxonomy" id="1990687"/>
    <lineage>
        <taxon>Bacteria</taxon>
        <taxon>Bacillati</taxon>
        <taxon>Actinomycetota</taxon>
        <taxon>Actinomycetes</taxon>
        <taxon>Mycobacteriales</taxon>
        <taxon>Nocardiaceae</taxon>
        <taxon>Rhodococcus</taxon>
    </lineage>
</organism>
<dbReference type="InterPro" id="IPR050770">
    <property type="entry name" value="Intradiol_RC_Dioxygenase"/>
</dbReference>